<evidence type="ECO:0000256" key="3">
    <source>
        <dbReference type="ARBA" id="ARBA00022576"/>
    </source>
</evidence>
<keyword evidence="5" id="KW-0663">Pyridoxal phosphate</keyword>
<dbReference type="InterPro" id="IPR015422">
    <property type="entry name" value="PyrdxlP-dep_Trfase_small"/>
</dbReference>
<dbReference type="EC" id="2.6.1.-" evidence="6"/>
<keyword evidence="9" id="KW-1185">Reference proteome</keyword>
<accession>A0A0R1U2J0</accession>
<dbReference type="InterPro" id="IPR004839">
    <property type="entry name" value="Aminotransferase_I/II_large"/>
</dbReference>
<comment type="caution">
    <text evidence="8">The sequence shown here is derived from an EMBL/GenBank/DDBJ whole genome shotgun (WGS) entry which is preliminary data.</text>
</comment>
<comment type="similarity">
    <text evidence="2 6">Belongs to the class-I pyridoxal-phosphate-dependent aminotransferase family.</text>
</comment>
<dbReference type="GO" id="GO:0008483">
    <property type="term" value="F:transaminase activity"/>
    <property type="evidence" value="ECO:0007669"/>
    <property type="project" value="UniProtKB-KW"/>
</dbReference>
<organism evidence="8 9">
    <name type="scientific">Ligilactobacillus apodemi DSM 16634 = JCM 16172</name>
    <dbReference type="NCBI Taxonomy" id="1423724"/>
    <lineage>
        <taxon>Bacteria</taxon>
        <taxon>Bacillati</taxon>
        <taxon>Bacillota</taxon>
        <taxon>Bacilli</taxon>
        <taxon>Lactobacillales</taxon>
        <taxon>Lactobacillaceae</taxon>
        <taxon>Ligilactobacillus</taxon>
    </lineage>
</organism>
<dbReference type="PANTHER" id="PTHR46383:SF1">
    <property type="entry name" value="ASPARTATE AMINOTRANSFERASE"/>
    <property type="match status" value="1"/>
</dbReference>
<dbReference type="GO" id="GO:0006520">
    <property type="term" value="P:amino acid metabolic process"/>
    <property type="evidence" value="ECO:0007669"/>
    <property type="project" value="InterPro"/>
</dbReference>
<evidence type="ECO:0000256" key="1">
    <source>
        <dbReference type="ARBA" id="ARBA00001933"/>
    </source>
</evidence>
<dbReference type="InterPro" id="IPR050596">
    <property type="entry name" value="AspAT/PAT-like"/>
</dbReference>
<evidence type="ECO:0000313" key="9">
    <source>
        <dbReference type="Proteomes" id="UP000051324"/>
    </source>
</evidence>
<name>A0A0R1U2J0_9LACO</name>
<keyword evidence="3 6" id="KW-0032">Aminotransferase</keyword>
<dbReference type="InterPro" id="IPR004838">
    <property type="entry name" value="NHTrfase_class1_PyrdxlP-BS"/>
</dbReference>
<dbReference type="PRINTS" id="PR00753">
    <property type="entry name" value="ACCSYNTHASE"/>
</dbReference>
<dbReference type="eggNOG" id="COG0436">
    <property type="taxonomic scope" value="Bacteria"/>
</dbReference>
<dbReference type="Gene3D" id="3.90.1150.10">
    <property type="entry name" value="Aspartate Aminotransferase, domain 1"/>
    <property type="match status" value="1"/>
</dbReference>
<dbReference type="CDD" id="cd00609">
    <property type="entry name" value="AAT_like"/>
    <property type="match status" value="1"/>
</dbReference>
<dbReference type="Pfam" id="PF00155">
    <property type="entry name" value="Aminotran_1_2"/>
    <property type="match status" value="1"/>
</dbReference>
<dbReference type="AlphaFoldDB" id="A0A0R1U2J0"/>
<sequence length="395" mass="43555">MKFSNRVQQVSPSVTLALSAKAKSLQKKGLDVKNLTAGEPNFNTPKHIKQAAIAAIEAGNSDFYTPALGIKELREAIAKVTNEQYKTNYTFDNVAVTVGGKFALFAIAQAIFDLDDEILIPLPYWVSYSEQVKLAGAKPVFVSPKEGQLKVNVAELEAKRTAKTRAVIINSPQNPSGAIYSRQELEAIGNWAVENNIWLIADDMYNKLVYNGNSFVSLFELSEKIRKQTILVNGFSKTYSMTGWRVGYVLANKELIAKLSAVVGHATGNLAAVSQYAALAALNSDQSCVEEMRQAYEQRLNEIYPLLNEIPGFTLHTKPEGAFYLFPDIRQALAKTGFADTTSFADALLEEEYVAVVPGEAFGMPGYIRLSYAASLSDLREAMVRLKRFVEKHSK</sequence>
<evidence type="ECO:0000256" key="4">
    <source>
        <dbReference type="ARBA" id="ARBA00022679"/>
    </source>
</evidence>
<comment type="cofactor">
    <cofactor evidence="1 6">
        <name>pyridoxal 5'-phosphate</name>
        <dbReference type="ChEBI" id="CHEBI:597326"/>
    </cofactor>
</comment>
<dbReference type="PANTHER" id="PTHR46383">
    <property type="entry name" value="ASPARTATE AMINOTRANSFERASE"/>
    <property type="match status" value="1"/>
</dbReference>
<dbReference type="OrthoDB" id="9802328at2"/>
<evidence type="ECO:0000256" key="2">
    <source>
        <dbReference type="ARBA" id="ARBA00007441"/>
    </source>
</evidence>
<evidence type="ECO:0000313" key="8">
    <source>
        <dbReference type="EMBL" id="KRL83915.1"/>
    </source>
</evidence>
<protein>
    <recommendedName>
        <fullName evidence="6">Aminotransferase</fullName>
        <ecNumber evidence="6">2.6.1.-</ecNumber>
    </recommendedName>
</protein>
<evidence type="ECO:0000256" key="5">
    <source>
        <dbReference type="ARBA" id="ARBA00022898"/>
    </source>
</evidence>
<dbReference type="Gene3D" id="3.40.640.10">
    <property type="entry name" value="Type I PLP-dependent aspartate aminotransferase-like (Major domain)"/>
    <property type="match status" value="1"/>
</dbReference>
<dbReference type="Proteomes" id="UP000051324">
    <property type="component" value="Unassembled WGS sequence"/>
</dbReference>
<gene>
    <name evidence="8" type="ORF">FC32_GL001183</name>
</gene>
<dbReference type="STRING" id="1423724.FC32_GL001183"/>
<dbReference type="SUPFAM" id="SSF53383">
    <property type="entry name" value="PLP-dependent transferases"/>
    <property type="match status" value="1"/>
</dbReference>
<keyword evidence="4 6" id="KW-0808">Transferase</keyword>
<dbReference type="FunFam" id="3.40.640.10:FF:000033">
    <property type="entry name" value="Aspartate aminotransferase"/>
    <property type="match status" value="1"/>
</dbReference>
<feature type="domain" description="Aminotransferase class I/classII large" evidence="7">
    <location>
        <begin position="32"/>
        <end position="384"/>
    </location>
</feature>
<dbReference type="InterPro" id="IPR015424">
    <property type="entry name" value="PyrdxlP-dep_Trfase"/>
</dbReference>
<dbReference type="GO" id="GO:0030170">
    <property type="term" value="F:pyridoxal phosphate binding"/>
    <property type="evidence" value="ECO:0007669"/>
    <property type="project" value="InterPro"/>
</dbReference>
<dbReference type="RefSeq" id="WP_025087433.1">
    <property type="nucleotide sequence ID" value="NZ_AZFT01000053.1"/>
</dbReference>
<evidence type="ECO:0000256" key="6">
    <source>
        <dbReference type="RuleBase" id="RU000481"/>
    </source>
</evidence>
<dbReference type="EMBL" id="AZFT01000053">
    <property type="protein sequence ID" value="KRL83915.1"/>
    <property type="molecule type" value="Genomic_DNA"/>
</dbReference>
<evidence type="ECO:0000259" key="7">
    <source>
        <dbReference type="Pfam" id="PF00155"/>
    </source>
</evidence>
<dbReference type="PROSITE" id="PS00105">
    <property type="entry name" value="AA_TRANSFER_CLASS_1"/>
    <property type="match status" value="1"/>
</dbReference>
<dbReference type="PATRIC" id="fig|1423724.4.peg.1232"/>
<proteinExistence type="inferred from homology"/>
<dbReference type="InterPro" id="IPR015421">
    <property type="entry name" value="PyrdxlP-dep_Trfase_major"/>
</dbReference>
<reference evidence="8 9" key="1">
    <citation type="journal article" date="2015" name="Genome Announc.">
        <title>Expanding the biotechnology potential of lactobacilli through comparative genomics of 213 strains and associated genera.</title>
        <authorList>
            <person name="Sun Z."/>
            <person name="Harris H.M."/>
            <person name="McCann A."/>
            <person name="Guo C."/>
            <person name="Argimon S."/>
            <person name="Zhang W."/>
            <person name="Yang X."/>
            <person name="Jeffery I.B."/>
            <person name="Cooney J.C."/>
            <person name="Kagawa T.F."/>
            <person name="Liu W."/>
            <person name="Song Y."/>
            <person name="Salvetti E."/>
            <person name="Wrobel A."/>
            <person name="Rasinkangas P."/>
            <person name="Parkhill J."/>
            <person name="Rea M.C."/>
            <person name="O'Sullivan O."/>
            <person name="Ritari J."/>
            <person name="Douillard F.P."/>
            <person name="Paul Ross R."/>
            <person name="Yang R."/>
            <person name="Briner A.E."/>
            <person name="Felis G.E."/>
            <person name="de Vos W.M."/>
            <person name="Barrangou R."/>
            <person name="Klaenhammer T.R."/>
            <person name="Caufield P.W."/>
            <person name="Cui Y."/>
            <person name="Zhang H."/>
            <person name="O'Toole P.W."/>
        </authorList>
    </citation>
    <scope>NUCLEOTIDE SEQUENCE [LARGE SCALE GENOMIC DNA]</scope>
    <source>
        <strain evidence="8 9">DSM 16634</strain>
    </source>
</reference>